<protein>
    <submittedName>
        <fullName evidence="3">Uncharacterized protein</fullName>
    </submittedName>
</protein>
<keyword evidence="2" id="KW-0812">Transmembrane</keyword>
<evidence type="ECO:0000256" key="1">
    <source>
        <dbReference type="SAM" id="MobiDB-lite"/>
    </source>
</evidence>
<evidence type="ECO:0000313" key="3">
    <source>
        <dbReference type="EMBL" id="KAL2918114.1"/>
    </source>
</evidence>
<name>A0ABR4NF03_9FUNG</name>
<organism evidence="3 4">
    <name type="scientific">Polyrhizophydium stewartii</name>
    <dbReference type="NCBI Taxonomy" id="2732419"/>
    <lineage>
        <taxon>Eukaryota</taxon>
        <taxon>Fungi</taxon>
        <taxon>Fungi incertae sedis</taxon>
        <taxon>Chytridiomycota</taxon>
        <taxon>Chytridiomycota incertae sedis</taxon>
        <taxon>Chytridiomycetes</taxon>
        <taxon>Rhizophydiales</taxon>
        <taxon>Rhizophydiales incertae sedis</taxon>
        <taxon>Polyrhizophydium</taxon>
    </lineage>
</organism>
<keyword evidence="2" id="KW-0472">Membrane</keyword>
<dbReference type="EMBL" id="JADGIZ020000008">
    <property type="protein sequence ID" value="KAL2918114.1"/>
    <property type="molecule type" value="Genomic_DNA"/>
</dbReference>
<reference evidence="3 4" key="1">
    <citation type="submission" date="2023-09" db="EMBL/GenBank/DDBJ databases">
        <title>Pangenome analysis of Batrachochytrium dendrobatidis and related Chytrids.</title>
        <authorList>
            <person name="Yacoub M.N."/>
            <person name="Stajich J.E."/>
            <person name="James T.Y."/>
        </authorList>
    </citation>
    <scope>NUCLEOTIDE SEQUENCE [LARGE SCALE GENOMIC DNA]</scope>
    <source>
        <strain evidence="3 4">JEL0888</strain>
    </source>
</reference>
<feature type="transmembrane region" description="Helical" evidence="2">
    <location>
        <begin position="39"/>
        <end position="59"/>
    </location>
</feature>
<feature type="compositionally biased region" description="Polar residues" evidence="1">
    <location>
        <begin position="115"/>
        <end position="128"/>
    </location>
</feature>
<evidence type="ECO:0000256" key="2">
    <source>
        <dbReference type="SAM" id="Phobius"/>
    </source>
</evidence>
<feature type="transmembrane region" description="Helical" evidence="2">
    <location>
        <begin position="195"/>
        <end position="215"/>
    </location>
</feature>
<accession>A0ABR4NF03</accession>
<feature type="region of interest" description="Disordered" evidence="1">
    <location>
        <begin position="67"/>
        <end position="144"/>
    </location>
</feature>
<evidence type="ECO:0000313" key="4">
    <source>
        <dbReference type="Proteomes" id="UP001527925"/>
    </source>
</evidence>
<comment type="caution">
    <text evidence="3">The sequence shown here is derived from an EMBL/GenBank/DDBJ whole genome shotgun (WGS) entry which is preliminary data.</text>
</comment>
<keyword evidence="2" id="KW-1133">Transmembrane helix</keyword>
<proteinExistence type="predicted"/>
<sequence length="218" mass="22933">MAASVLGNLPGATMHSYLGSLIGDIAGTDGYTVPLKTKLLTALLSACFCTSSVVFITVVSRRALRNAVTERPPSPDRQRLFNSDTDSPAGDIADEASSGPGRDANMDDAQAMPSFDNTDNDSVGTSTAVADRSPDASTPTSRRVIRANTLARTHQEPDSDLDAEPLVTEDTESAFPYRESKPESFTPAETRALQLTAAFALAALAVGIPSILIFAPET</sequence>
<dbReference type="Proteomes" id="UP001527925">
    <property type="component" value="Unassembled WGS sequence"/>
</dbReference>
<keyword evidence="4" id="KW-1185">Reference proteome</keyword>
<gene>
    <name evidence="3" type="ORF">HK105_202528</name>
</gene>